<evidence type="ECO:0000313" key="2">
    <source>
        <dbReference type="EMBL" id="RFA97148.1"/>
    </source>
</evidence>
<dbReference type="Proteomes" id="UP000256877">
    <property type="component" value="Unassembled WGS sequence"/>
</dbReference>
<sequence>MSSCSPALSLLAELNREVESRQLGRVVIVGGFAVELYSGGAYRTGDIDFVLDTYKPEEARRVFEELAESRGWRRVSRTYEGPGALFLDLVGYEYIGRVKVLEICGGTAYVQSPEDAIVSGFNACVYRNSPGDCERAVAVLAAQQGHIDWGYLVTLAERNGVLSKLNELKHVVEEALCGR</sequence>
<dbReference type="AlphaFoldDB" id="A0A371R6A9"/>
<dbReference type="Proteomes" id="UP000257123">
    <property type="component" value="Unassembled WGS sequence"/>
</dbReference>
<accession>A0A371R6A9</accession>
<evidence type="ECO:0000313" key="3">
    <source>
        <dbReference type="EMBL" id="RFB00047.1"/>
    </source>
</evidence>
<evidence type="ECO:0000313" key="4">
    <source>
        <dbReference type="Proteomes" id="UP000256877"/>
    </source>
</evidence>
<dbReference type="EMBL" id="NMUF01000004">
    <property type="protein sequence ID" value="RFB00047.1"/>
    <property type="molecule type" value="Genomic_DNA"/>
</dbReference>
<organism evidence="3 4">
    <name type="scientific">Pyrobaculum aerophilum</name>
    <dbReference type="NCBI Taxonomy" id="13773"/>
    <lineage>
        <taxon>Archaea</taxon>
        <taxon>Thermoproteota</taxon>
        <taxon>Thermoprotei</taxon>
        <taxon>Thermoproteales</taxon>
        <taxon>Thermoproteaceae</taxon>
        <taxon>Pyrobaculum</taxon>
    </lineage>
</organism>
<dbReference type="RefSeq" id="WP_116420727.1">
    <property type="nucleotide sequence ID" value="NZ_NMUE01000008.1"/>
</dbReference>
<dbReference type="EMBL" id="NMUE01000008">
    <property type="protein sequence ID" value="RFA97148.1"/>
    <property type="molecule type" value="Genomic_DNA"/>
</dbReference>
<comment type="caution">
    <text evidence="3">The sequence shown here is derived from an EMBL/GenBank/DDBJ whole genome shotgun (WGS) entry which is preliminary data.</text>
</comment>
<evidence type="ECO:0000259" key="1">
    <source>
        <dbReference type="Pfam" id="PF19502"/>
    </source>
</evidence>
<gene>
    <name evidence="2" type="ORF">CGL51_03690</name>
    <name evidence="3" type="ORF">CGL52_02510</name>
</gene>
<protein>
    <recommendedName>
        <fullName evidence="1">DUF6036 domain-containing protein</fullName>
    </recommendedName>
</protein>
<proteinExistence type="predicted"/>
<name>A0A371R6A9_9CREN</name>
<dbReference type="InterPro" id="IPR045792">
    <property type="entry name" value="DUF6036"/>
</dbReference>
<dbReference type="Pfam" id="PF19502">
    <property type="entry name" value="DUF6036"/>
    <property type="match status" value="1"/>
</dbReference>
<feature type="domain" description="DUF6036" evidence="1">
    <location>
        <begin position="16"/>
        <end position="162"/>
    </location>
</feature>
<reference evidence="4 5" key="1">
    <citation type="submission" date="2017-07" db="EMBL/GenBank/DDBJ databases">
        <title>Draft genome sequence of aerobic hyperthermophilic archaea, Pyrobaculum aerophilum YKB31 and YKB32.</title>
        <authorList>
            <person name="Mochizuki T."/>
            <person name="Berliner A.J."/>
            <person name="Yoshida-Takashima Y."/>
            <person name="Takaki Y."/>
            <person name="Nunoura T."/>
            <person name="Takai K."/>
        </authorList>
    </citation>
    <scope>NUCLEOTIDE SEQUENCE [LARGE SCALE GENOMIC DNA]</scope>
    <source>
        <strain evidence="2 5">YKB31</strain>
        <strain evidence="3 4">YKB32</strain>
    </source>
</reference>
<evidence type="ECO:0000313" key="5">
    <source>
        <dbReference type="Proteomes" id="UP000257123"/>
    </source>
</evidence>
<dbReference type="OrthoDB" id="21412at2157"/>